<proteinExistence type="predicted"/>
<feature type="region of interest" description="Disordered" evidence="6">
    <location>
        <begin position="572"/>
        <end position="621"/>
    </location>
</feature>
<evidence type="ECO:0000256" key="5">
    <source>
        <dbReference type="ARBA" id="ARBA00023242"/>
    </source>
</evidence>
<keyword evidence="3" id="KW-0819">tRNA processing</keyword>
<accession>A0A640KRZ9</accession>
<dbReference type="EMBL" id="BLBS01000118">
    <property type="protein sequence ID" value="GET93920.1"/>
    <property type="molecule type" value="Genomic_DNA"/>
</dbReference>
<dbReference type="GO" id="GO:0005634">
    <property type="term" value="C:nucleus"/>
    <property type="evidence" value="ECO:0007669"/>
    <property type="project" value="UniProtKB-SubCell"/>
</dbReference>
<comment type="caution">
    <text evidence="7">The sequence shown here is derived from an EMBL/GenBank/DDBJ whole genome shotgun (WGS) entry which is preliminary data.</text>
</comment>
<keyword evidence="4" id="KW-0677">Repeat</keyword>
<sequence length="621" mass="68636">MHLHLSSRLWSTKSRRLTTSDPYTNPRRSRAKQRKDRGALVSTMRRSLSDAPSLSVATLPHKAVVMGFGSKLIIGRYPLDDEATPSPHNSVLVDDGQIVRAVAFLHIPDGPLCVVSAGDKKFINVYNVSSWKQHNPNALQNSSDDDGSEVSMDTADILDDEARRKCKANAQSATLKTQQPPKAEYWKPSYQYGPHTKRITSLATCPEGTIVFADKFGEVYRIRLSWSPSHTIEVDGDAMKPATFLLQHFSTISTLYLTAPVPRIEPVASSEERSGVACRRLFTCDKDRHARVSRFPETYIVEQFLWTRTSVQSAITCVAEIRYVEDEAACDSSCHHNAAGANKHKESINAPYSYYVTGTHAGDVHFWAAKNNVPVESNDETFHLIGTFRARTLDGQPENVGPVVGVTVLTSAMDRFGHPLHPHDCPRGVLVAYEQCSDIFYVPIYYNVDANSMHPAMMSASRVSLDSRPVAMVGSNEATAFVLKRSGHLSFLHLCIVDPPKNGTPTRTCSFSNIPAEVQELSVRMPYLEEHIKAVMCRPAPVEEGAQPAAETDRSSELEALDLCAPWRYEVVDPRTRRRGNDEVDGDDGSNDSGGDEDEGAGSPSRKGNDKKARVEVDRAH</sequence>
<dbReference type="PANTHER" id="PTHR16288">
    <property type="entry name" value="WD40 REPEAT PROTEIN 4"/>
    <property type="match status" value="1"/>
</dbReference>
<dbReference type="GO" id="GO:0036265">
    <property type="term" value="P:RNA (guanine-N7)-methylation"/>
    <property type="evidence" value="ECO:0007669"/>
    <property type="project" value="InterPro"/>
</dbReference>
<feature type="compositionally biased region" description="Acidic residues" evidence="6">
    <location>
        <begin position="583"/>
        <end position="600"/>
    </location>
</feature>
<name>A0A640KRZ9_LEITA</name>
<dbReference type="InterPro" id="IPR036322">
    <property type="entry name" value="WD40_repeat_dom_sf"/>
</dbReference>
<dbReference type="VEuPathDB" id="TriTrypDB:LtaPh_3306100"/>
<dbReference type="PANTHER" id="PTHR16288:SF0">
    <property type="entry name" value="TRNA (GUANINE-N(7)-)-METHYLTRANSFERASE NON-CATALYTIC SUBUNIT WDR4"/>
    <property type="match status" value="1"/>
</dbReference>
<evidence type="ECO:0000313" key="9">
    <source>
        <dbReference type="Proteomes" id="UP000419144"/>
    </source>
</evidence>
<evidence type="ECO:0000256" key="4">
    <source>
        <dbReference type="ARBA" id="ARBA00022737"/>
    </source>
</evidence>
<protein>
    <submittedName>
        <fullName evidence="7">Uncharacterized protein</fullName>
    </submittedName>
</protein>
<keyword evidence="2" id="KW-0853">WD repeat</keyword>
<dbReference type="GO" id="GO:0006400">
    <property type="term" value="P:tRNA modification"/>
    <property type="evidence" value="ECO:0007669"/>
    <property type="project" value="TreeGrafter"/>
</dbReference>
<keyword evidence="9" id="KW-1185">Reference proteome</keyword>
<reference evidence="7 9" key="1">
    <citation type="submission" date="2019-11" db="EMBL/GenBank/DDBJ databases">
        <title>Leishmania tarentolae CDS.</title>
        <authorList>
            <person name="Goto Y."/>
            <person name="Yamagishi J."/>
        </authorList>
    </citation>
    <scope>NUCLEOTIDE SEQUENCE [LARGE SCALE GENOMIC DNA]</scope>
    <source>
        <strain evidence="7 9">Parrot Tar II</strain>
    </source>
</reference>
<evidence type="ECO:0000313" key="8">
    <source>
        <dbReference type="EMBL" id="GET93920.1"/>
    </source>
</evidence>
<organism evidence="7 9">
    <name type="scientific">Leishmania tarentolae</name>
    <name type="common">Sauroleishmania tarentolae</name>
    <dbReference type="NCBI Taxonomy" id="5689"/>
    <lineage>
        <taxon>Eukaryota</taxon>
        <taxon>Discoba</taxon>
        <taxon>Euglenozoa</taxon>
        <taxon>Kinetoplastea</taxon>
        <taxon>Metakinetoplastina</taxon>
        <taxon>Trypanosomatida</taxon>
        <taxon>Trypanosomatidae</taxon>
        <taxon>Leishmaniinae</taxon>
        <taxon>Leishmania</taxon>
        <taxon>lizard Leishmania</taxon>
    </lineage>
</organism>
<dbReference type="SUPFAM" id="SSF50978">
    <property type="entry name" value="WD40 repeat-like"/>
    <property type="match status" value="1"/>
</dbReference>
<evidence type="ECO:0000256" key="3">
    <source>
        <dbReference type="ARBA" id="ARBA00022694"/>
    </source>
</evidence>
<gene>
    <name evidence="7" type="ORF">LtaPh_3306100</name>
    <name evidence="8" type="ORF">LtaPh_9910401</name>
</gene>
<evidence type="ECO:0000256" key="6">
    <source>
        <dbReference type="SAM" id="MobiDB-lite"/>
    </source>
</evidence>
<dbReference type="GO" id="GO:0043527">
    <property type="term" value="C:tRNA methyltransferase complex"/>
    <property type="evidence" value="ECO:0007669"/>
    <property type="project" value="TreeGrafter"/>
</dbReference>
<dbReference type="InterPro" id="IPR015943">
    <property type="entry name" value="WD40/YVTN_repeat-like_dom_sf"/>
</dbReference>
<dbReference type="EMBL" id="BLBS01000050">
    <property type="protein sequence ID" value="GET91794.1"/>
    <property type="molecule type" value="Genomic_DNA"/>
</dbReference>
<dbReference type="Proteomes" id="UP000419144">
    <property type="component" value="Unassembled WGS sequence"/>
</dbReference>
<dbReference type="VEuPathDB" id="TriTrypDB:LtaPh_9910401"/>
<evidence type="ECO:0000256" key="2">
    <source>
        <dbReference type="ARBA" id="ARBA00022574"/>
    </source>
</evidence>
<dbReference type="Gene3D" id="2.130.10.10">
    <property type="entry name" value="YVTN repeat-like/Quinoprotein amine dehydrogenase"/>
    <property type="match status" value="1"/>
</dbReference>
<feature type="compositionally biased region" description="Basic and acidic residues" evidence="6">
    <location>
        <begin position="607"/>
        <end position="621"/>
    </location>
</feature>
<evidence type="ECO:0000313" key="7">
    <source>
        <dbReference type="EMBL" id="GET91794.1"/>
    </source>
</evidence>
<dbReference type="OrthoDB" id="339900at2759"/>
<dbReference type="GO" id="GO:0005829">
    <property type="term" value="C:cytosol"/>
    <property type="evidence" value="ECO:0007669"/>
    <property type="project" value="TreeGrafter"/>
</dbReference>
<feature type="compositionally biased region" description="Basic and acidic residues" evidence="6">
    <location>
        <begin position="572"/>
        <end position="582"/>
    </location>
</feature>
<comment type="subcellular location">
    <subcellularLocation>
        <location evidence="1">Nucleus</location>
    </subcellularLocation>
</comment>
<evidence type="ECO:0000256" key="1">
    <source>
        <dbReference type="ARBA" id="ARBA00004123"/>
    </source>
</evidence>
<keyword evidence="5" id="KW-0539">Nucleus</keyword>
<feature type="region of interest" description="Disordered" evidence="6">
    <location>
        <begin position="15"/>
        <end position="39"/>
    </location>
</feature>
<dbReference type="AlphaFoldDB" id="A0A640KRZ9"/>
<dbReference type="InterPro" id="IPR028884">
    <property type="entry name" value="Trm82"/>
</dbReference>